<protein>
    <submittedName>
        <fullName evidence="2">Bacteriochlorophyll synthase 23 kDa chain</fullName>
    </submittedName>
</protein>
<dbReference type="RefSeq" id="WP_220749764.1">
    <property type="nucleotide sequence ID" value="NZ_BPFH01000005.1"/>
</dbReference>
<dbReference type="InterPro" id="IPR004096">
    <property type="entry name" value="V4R"/>
</dbReference>
<evidence type="ECO:0000259" key="1">
    <source>
        <dbReference type="SMART" id="SM00989"/>
    </source>
</evidence>
<dbReference type="EMBL" id="BPFH01000005">
    <property type="protein sequence ID" value="GIT96268.1"/>
    <property type="molecule type" value="Genomic_DNA"/>
</dbReference>
<dbReference type="InterPro" id="IPR024096">
    <property type="entry name" value="NO_sig/Golgi_transp_ligand-bd"/>
</dbReference>
<name>A0ABQ4NPC9_9RHOB</name>
<evidence type="ECO:0000313" key="2">
    <source>
        <dbReference type="EMBL" id="GIT96268.1"/>
    </source>
</evidence>
<organism evidence="2 3">
    <name type="scientific">Jannaschia pagri</name>
    <dbReference type="NCBI Taxonomy" id="2829797"/>
    <lineage>
        <taxon>Bacteria</taxon>
        <taxon>Pseudomonadati</taxon>
        <taxon>Pseudomonadota</taxon>
        <taxon>Alphaproteobacteria</taxon>
        <taxon>Rhodobacterales</taxon>
        <taxon>Roseobacteraceae</taxon>
        <taxon>Jannaschia</taxon>
    </lineage>
</organism>
<dbReference type="Proteomes" id="UP000786693">
    <property type="component" value="Unassembled WGS sequence"/>
</dbReference>
<dbReference type="SUPFAM" id="SSF111126">
    <property type="entry name" value="Ligand-binding domain in the NO signalling and Golgi transport"/>
    <property type="match status" value="1"/>
</dbReference>
<gene>
    <name evidence="2" type="primary">bchJ</name>
    <name evidence="2" type="ORF">JANAI62_28910</name>
</gene>
<reference evidence="2 3" key="1">
    <citation type="submission" date="2021-05" db="EMBL/GenBank/DDBJ databases">
        <title>Bacteria Genome sequencing.</title>
        <authorList>
            <person name="Takabe Y."/>
            <person name="Nakajima Y."/>
            <person name="Suzuki S."/>
            <person name="Shiozaki T."/>
        </authorList>
    </citation>
    <scope>NUCLEOTIDE SEQUENCE [LARGE SCALE GENOMIC DNA]</scope>
    <source>
        <strain evidence="2 3">AI_62</strain>
    </source>
</reference>
<comment type="caution">
    <text evidence="2">The sequence shown here is derived from an EMBL/GenBank/DDBJ whole genome shotgun (WGS) entry which is preliminary data.</text>
</comment>
<dbReference type="InterPro" id="IPR010249">
    <property type="entry name" value="BchJ"/>
</dbReference>
<dbReference type="SMART" id="SM00989">
    <property type="entry name" value="V4R"/>
    <property type="match status" value="1"/>
</dbReference>
<feature type="domain" description="4-vinyl reductase 4VR" evidence="1">
    <location>
        <begin position="134"/>
        <end position="195"/>
    </location>
</feature>
<sequence>MSNAVRTDRALIGPNAVLQAVPVLDRIVGRETRDRVLARAALHRLPDGTRMIPETLAASLHRVIRQELPQVAPQIGTEAGIATANYILARRIPKLAQGVLRCLPPGASAALLSRAISKHAWTFAGTGSFRVVTPWVFEIHDNPLIRGEADGAPMCHWHTAVFARLYQALVSSRTVCQEVVCGAQGGGVCRFELWLHPRKV</sequence>
<dbReference type="NCBIfam" id="TIGR02019">
    <property type="entry name" value="BchJ"/>
    <property type="match status" value="1"/>
</dbReference>
<accession>A0ABQ4NPC9</accession>
<evidence type="ECO:0000313" key="3">
    <source>
        <dbReference type="Proteomes" id="UP000786693"/>
    </source>
</evidence>
<dbReference type="Pfam" id="PF02830">
    <property type="entry name" value="V4R"/>
    <property type="match status" value="1"/>
</dbReference>
<proteinExistence type="predicted"/>
<keyword evidence="3" id="KW-1185">Reference proteome</keyword>